<dbReference type="AlphaFoldDB" id="A0A1J0KW28"/>
<feature type="transmembrane region" description="Helical" evidence="1">
    <location>
        <begin position="54"/>
        <end position="73"/>
    </location>
</feature>
<reference evidence="3" key="1">
    <citation type="submission" date="2014-10" db="EMBL/GenBank/DDBJ databases">
        <authorList>
            <person name="Kuske C.R."/>
            <person name="Challacombe J.F."/>
            <person name="Daligault H.E."/>
            <person name="Davenport K.W."/>
            <person name="Johnson S.L."/>
            <person name="Siddaramappa S."/>
            <person name="Petersen J.M."/>
        </authorList>
    </citation>
    <scope>NUCLEOTIDE SEQUENCE [LARGE SCALE GENOMIC DNA]</scope>
    <source>
        <strain evidence="3">CA97-1460</strain>
    </source>
</reference>
<proteinExistence type="predicted"/>
<accession>A0A1J0KW28</accession>
<dbReference type="KEGG" id="frc:KX01_109"/>
<keyword evidence="1" id="KW-1133">Transmembrane helix</keyword>
<dbReference type="Proteomes" id="UP000182521">
    <property type="component" value="Chromosome"/>
</dbReference>
<organism evidence="2 3">
    <name type="scientific">Francisella frigiditurris</name>
    <dbReference type="NCBI Taxonomy" id="1542390"/>
    <lineage>
        <taxon>Bacteria</taxon>
        <taxon>Pseudomonadati</taxon>
        <taxon>Pseudomonadota</taxon>
        <taxon>Gammaproteobacteria</taxon>
        <taxon>Thiotrichales</taxon>
        <taxon>Francisellaceae</taxon>
        <taxon>Francisella</taxon>
    </lineage>
</organism>
<sequence>MTTAGAVQQPITTFVFAINNTIPLRKVLIVGVFGIIGVFIGFHIITALSIEQLQWLLIFVIGYNIVNLSRSYFKDKK</sequence>
<keyword evidence="3" id="KW-1185">Reference proteome</keyword>
<gene>
    <name evidence="2" type="ORF">KX01_109</name>
</gene>
<evidence type="ECO:0000256" key="1">
    <source>
        <dbReference type="SAM" id="Phobius"/>
    </source>
</evidence>
<protein>
    <submittedName>
        <fullName evidence="2">Putative membrane protein</fullName>
    </submittedName>
</protein>
<dbReference type="EMBL" id="CP009654">
    <property type="protein sequence ID" value="APC97828.1"/>
    <property type="molecule type" value="Genomic_DNA"/>
</dbReference>
<dbReference type="OrthoDB" id="5145250at2"/>
<evidence type="ECO:0000313" key="2">
    <source>
        <dbReference type="EMBL" id="APC97828.1"/>
    </source>
</evidence>
<name>A0A1J0KW28_9GAMM</name>
<evidence type="ECO:0000313" key="3">
    <source>
        <dbReference type="Proteomes" id="UP000182521"/>
    </source>
</evidence>
<feature type="transmembrane region" description="Helical" evidence="1">
    <location>
        <begin position="27"/>
        <end position="48"/>
    </location>
</feature>
<keyword evidence="1" id="KW-0472">Membrane</keyword>
<keyword evidence="1" id="KW-0812">Transmembrane</keyword>
<dbReference type="STRING" id="1542390.KX01_109"/>